<dbReference type="RefSeq" id="WP_046879275.1">
    <property type="nucleotide sequence ID" value="NZ_SGTH01000005.1"/>
</dbReference>
<dbReference type="PANTHER" id="PTHR30408:SF12">
    <property type="entry name" value="TYPE I RESTRICTION ENZYME MJAVIII SPECIFICITY SUBUNIT"/>
    <property type="match status" value="1"/>
</dbReference>
<organism evidence="5 6">
    <name type="scientific">Acinetobacter pittii</name>
    <name type="common">Acinetobacter genomosp. 3</name>
    <dbReference type="NCBI Taxonomy" id="48296"/>
    <lineage>
        <taxon>Bacteria</taxon>
        <taxon>Pseudomonadati</taxon>
        <taxon>Pseudomonadota</taxon>
        <taxon>Gammaproteobacteria</taxon>
        <taxon>Moraxellales</taxon>
        <taxon>Moraxellaceae</taxon>
        <taxon>Acinetobacter</taxon>
        <taxon>Acinetobacter calcoaceticus/baumannii complex</taxon>
    </lineage>
</organism>
<keyword evidence="5" id="KW-0540">Nuclease</keyword>
<evidence type="ECO:0000313" key="6">
    <source>
        <dbReference type="Proteomes" id="UP000294065"/>
    </source>
</evidence>
<comment type="similarity">
    <text evidence="1">Belongs to the type-I restriction system S methylase family.</text>
</comment>
<dbReference type="InterPro" id="IPR044946">
    <property type="entry name" value="Restrct_endonuc_typeI_TRD_sf"/>
</dbReference>
<keyword evidence="2" id="KW-0680">Restriction system</keyword>
<dbReference type="SUPFAM" id="SSF116734">
    <property type="entry name" value="DNA methylase specificity domain"/>
    <property type="match status" value="2"/>
</dbReference>
<dbReference type="GO" id="GO:0009307">
    <property type="term" value="P:DNA restriction-modification system"/>
    <property type="evidence" value="ECO:0007669"/>
    <property type="project" value="UniProtKB-KW"/>
</dbReference>
<evidence type="ECO:0000256" key="1">
    <source>
        <dbReference type="ARBA" id="ARBA00010923"/>
    </source>
</evidence>
<name>A0AAE8GA96_ACIPI</name>
<accession>A0AAE8GA96</accession>
<dbReference type="Gene3D" id="3.90.220.20">
    <property type="entry name" value="DNA methylase specificity domains"/>
    <property type="match status" value="2"/>
</dbReference>
<dbReference type="PANTHER" id="PTHR30408">
    <property type="entry name" value="TYPE-1 RESTRICTION ENZYME ECOKI SPECIFICITY PROTEIN"/>
    <property type="match status" value="1"/>
</dbReference>
<keyword evidence="3" id="KW-0238">DNA-binding</keyword>
<reference evidence="5 6" key="1">
    <citation type="submission" date="2019-02" db="EMBL/GenBank/DDBJ databases">
        <title>The Batch Genome Submission of Acinetobacter spp. strains.</title>
        <authorList>
            <person name="Qin J."/>
            <person name="Hu Y."/>
            <person name="Ye H."/>
            <person name="Wei L."/>
            <person name="Feng Y."/>
            <person name="Zong Z."/>
        </authorList>
    </citation>
    <scope>NUCLEOTIDE SEQUENCE [LARGE SCALE GENOMIC DNA]</scope>
    <source>
        <strain evidence="5 6">WCHAP100012</strain>
    </source>
</reference>
<dbReference type="EMBL" id="SGTH01000005">
    <property type="protein sequence ID" value="RZH27636.1"/>
    <property type="molecule type" value="Genomic_DNA"/>
</dbReference>
<evidence type="ECO:0000313" key="5">
    <source>
        <dbReference type="EMBL" id="RZH27636.1"/>
    </source>
</evidence>
<dbReference type="InterPro" id="IPR052021">
    <property type="entry name" value="Type-I_RS_S_subunit"/>
</dbReference>
<feature type="domain" description="Type I restriction modification DNA specificity" evidence="4">
    <location>
        <begin position="194"/>
        <end position="359"/>
    </location>
</feature>
<dbReference type="Proteomes" id="UP000294065">
    <property type="component" value="Unassembled WGS sequence"/>
</dbReference>
<dbReference type="CDD" id="cd17273">
    <property type="entry name" value="RMtype1_S_EcoJA69PI-TRD1-CR1_like"/>
    <property type="match status" value="1"/>
</dbReference>
<feature type="domain" description="Type I restriction modification DNA specificity" evidence="4">
    <location>
        <begin position="3"/>
        <end position="171"/>
    </location>
</feature>
<dbReference type="Pfam" id="PF01420">
    <property type="entry name" value="Methylase_S"/>
    <property type="match status" value="2"/>
</dbReference>
<evidence type="ECO:0000256" key="3">
    <source>
        <dbReference type="ARBA" id="ARBA00023125"/>
    </source>
</evidence>
<gene>
    <name evidence="5" type="ORF">EXD98_13675</name>
</gene>
<dbReference type="AlphaFoldDB" id="A0AAE8GA96"/>
<keyword evidence="5" id="KW-0378">Hydrolase</keyword>
<dbReference type="InterPro" id="IPR000055">
    <property type="entry name" value="Restrct_endonuc_typeI_TRD"/>
</dbReference>
<evidence type="ECO:0000259" key="4">
    <source>
        <dbReference type="Pfam" id="PF01420"/>
    </source>
</evidence>
<dbReference type="GO" id="GO:0004519">
    <property type="term" value="F:endonuclease activity"/>
    <property type="evidence" value="ECO:0007669"/>
    <property type="project" value="UniProtKB-KW"/>
</dbReference>
<sequence length="546" mass="60329">MRIVTLGEVCKVVSGSTPKRERAEYWGGTIPWVTPKEINRLTSPYLWGSEENITEEGFNSCSTSMLPVGSILLSSRAPIGLLAINKIPVCTNQGFKSLVPSNEVNAEYLYYVLKANVKALQARGNGATFKELAKPAVENFEIPLPPIDDQLRIAHLLAKVEGLIAQRKQNLQHLDDLLNSVFLEMFGDPVRNEKGWDKPALTAFGKISTGNTPLRSESANYDGDFIEWIKTDNIKGDVVCVTTSTEYLSEIGARKARTVTSGALLVACIAGSVESIGRAALTDRTVSFNQQINAIQPGIDVNPLYLYGLFKLSRGYIQSHATKGMKKILTKGDFEKITMIKPPFEMQNQFAVIVEKVEGIKSRYKQSLTDMESLYGAISQQAFKGELDLSRVPLPKLSTQHISPVPIGDQATVPEPVVQSASRIHLPDNGNLLAALENSEARKALMAEWLEAYRRQLGNAPFSAQDFMVAVSDRLTEWLQTVVEDEAVADEQKNRLAEFYTSNDVGLYVNDYEHIKKWVFEALAAGALTQGDNKVDNRIELKAVQS</sequence>
<evidence type="ECO:0000256" key="2">
    <source>
        <dbReference type="ARBA" id="ARBA00022747"/>
    </source>
</evidence>
<dbReference type="CDD" id="cd17293">
    <property type="entry name" value="RMtype1_S_Ppo21ORF8840P_TRD1-CR1_like"/>
    <property type="match status" value="1"/>
</dbReference>
<proteinExistence type="inferred from homology"/>
<keyword evidence="5" id="KW-0255">Endonuclease</keyword>
<protein>
    <submittedName>
        <fullName evidence="5">Restriction endonuclease subunit S</fullName>
    </submittedName>
</protein>
<comment type="caution">
    <text evidence="5">The sequence shown here is derived from an EMBL/GenBank/DDBJ whole genome shotgun (WGS) entry which is preliminary data.</text>
</comment>
<dbReference type="GO" id="GO:0003677">
    <property type="term" value="F:DNA binding"/>
    <property type="evidence" value="ECO:0007669"/>
    <property type="project" value="UniProtKB-KW"/>
</dbReference>